<evidence type="ECO:0000256" key="3">
    <source>
        <dbReference type="SAM" id="SignalP"/>
    </source>
</evidence>
<evidence type="ECO:0000313" key="5">
    <source>
        <dbReference type="EMBL" id="NKQ25961.1"/>
    </source>
</evidence>
<dbReference type="Pfam" id="PF13407">
    <property type="entry name" value="Peripla_BP_4"/>
    <property type="match status" value="1"/>
</dbReference>
<dbReference type="RefSeq" id="WP_168374162.1">
    <property type="nucleotide sequence ID" value="NZ_JAAXMD010000139.1"/>
</dbReference>
<dbReference type="Gene3D" id="3.40.50.2300">
    <property type="match status" value="2"/>
</dbReference>
<feature type="domain" description="Periplasmic binding protein" evidence="4">
    <location>
        <begin position="44"/>
        <end position="303"/>
    </location>
</feature>
<dbReference type="InterPro" id="IPR050555">
    <property type="entry name" value="Bact_Solute-Bind_Prot2"/>
</dbReference>
<feature type="signal peptide" evidence="3">
    <location>
        <begin position="1"/>
        <end position="23"/>
    </location>
</feature>
<organism evidence="5 6">
    <name type="scientific">Streptomyces galbus</name>
    <dbReference type="NCBI Taxonomy" id="33898"/>
    <lineage>
        <taxon>Bacteria</taxon>
        <taxon>Bacillati</taxon>
        <taxon>Actinomycetota</taxon>
        <taxon>Actinomycetes</taxon>
        <taxon>Kitasatosporales</taxon>
        <taxon>Streptomycetaceae</taxon>
        <taxon>Streptomyces</taxon>
    </lineage>
</organism>
<dbReference type="PROSITE" id="PS51257">
    <property type="entry name" value="PROKAR_LIPOPROTEIN"/>
    <property type="match status" value="1"/>
</dbReference>
<evidence type="ECO:0000313" key="6">
    <source>
        <dbReference type="Proteomes" id="UP000744032"/>
    </source>
</evidence>
<proteinExistence type="predicted"/>
<evidence type="ECO:0000256" key="2">
    <source>
        <dbReference type="ARBA" id="ARBA00022729"/>
    </source>
</evidence>
<dbReference type="InterPro" id="IPR028082">
    <property type="entry name" value="Peripla_BP_I"/>
</dbReference>
<sequence>MRRVVIGATAVSMALSIAACGKAGDDNNDSGSGKSSSGGGSKTIGLLLPDSVTARYEKFDKPYFEAKVKELCSDCKVEYANAAADANKQAQQVSTMVTKGVKVIAISAQDSAAIKSSIQSAVNKGVKVVAYDRLAQGPVSAYVSFDNVKVGELQGQALLDALGSKATPSSNVVMINGDDADPNAAQFKEGAHKALDGKVKIAYEQSGLWKDTVAAEKMSAAITQIGAKKIAGVYSANDGMAGGIANTLKGAGLSDLPLTGQDAELAAIQRIVAGTQTATVYKAYKPEADTAAELAVALLQGKDIKSLAPTEVTSGSGDKVPSKLLTPVSVTKANIKDTVVKDGLYTAAQICTAQYAAACKAAGLQ</sequence>
<accession>A0ABX1INW3</accession>
<name>A0ABX1INW3_STRGB</name>
<dbReference type="PANTHER" id="PTHR30036:SF1">
    <property type="entry name" value="D-XYLOSE-BINDING PERIPLASMIC PROTEIN"/>
    <property type="match status" value="1"/>
</dbReference>
<dbReference type="SUPFAM" id="SSF53822">
    <property type="entry name" value="Periplasmic binding protein-like I"/>
    <property type="match status" value="1"/>
</dbReference>
<evidence type="ECO:0000259" key="4">
    <source>
        <dbReference type="Pfam" id="PF13407"/>
    </source>
</evidence>
<dbReference type="PANTHER" id="PTHR30036">
    <property type="entry name" value="D-XYLOSE-BINDING PERIPLASMIC PROTEIN"/>
    <property type="match status" value="1"/>
</dbReference>
<gene>
    <name evidence="5" type="ORF">HF200_16345</name>
</gene>
<dbReference type="InterPro" id="IPR025997">
    <property type="entry name" value="SBP_2_dom"/>
</dbReference>
<comment type="subcellular location">
    <subcellularLocation>
        <location evidence="1">Cell envelope</location>
    </subcellularLocation>
</comment>
<dbReference type="Proteomes" id="UP000744032">
    <property type="component" value="Unassembled WGS sequence"/>
</dbReference>
<protein>
    <submittedName>
        <fullName evidence="5">Sugar ABC transporter substrate-binding protein</fullName>
    </submittedName>
</protein>
<feature type="chain" id="PRO_5045185459" evidence="3">
    <location>
        <begin position="24"/>
        <end position="365"/>
    </location>
</feature>
<dbReference type="EMBL" id="JAAXMD010000139">
    <property type="protein sequence ID" value="NKQ25961.1"/>
    <property type="molecule type" value="Genomic_DNA"/>
</dbReference>
<evidence type="ECO:0000256" key="1">
    <source>
        <dbReference type="ARBA" id="ARBA00004196"/>
    </source>
</evidence>
<reference evidence="5 6" key="1">
    <citation type="submission" date="2020-04" db="EMBL/GenBank/DDBJ databases">
        <title>Genome sequence of Streptomyces galbus strain I339.</title>
        <authorList>
            <person name="Silva E.A.N."/>
            <person name="Merces M."/>
            <person name="Castelo Branco A.P.O.T."/>
            <person name="Vasconcelos P.C."/>
            <person name="Costa N.P."/>
            <person name="Marinho G.C.S."/>
            <person name="Oliveira C.J.B."/>
            <person name="Araujo D."/>
            <person name="Rodrigues Junior V.S."/>
            <person name="Almeida R."/>
            <person name="Silva Filho U.R."/>
            <person name="Andrade A.S.A."/>
            <person name="Cibulski S.P."/>
        </authorList>
    </citation>
    <scope>NUCLEOTIDE SEQUENCE [LARGE SCALE GENOMIC DNA]</scope>
    <source>
        <strain evidence="5 6">I339</strain>
    </source>
</reference>
<comment type="caution">
    <text evidence="5">The sequence shown here is derived from an EMBL/GenBank/DDBJ whole genome shotgun (WGS) entry which is preliminary data.</text>
</comment>
<keyword evidence="2 3" id="KW-0732">Signal</keyword>
<keyword evidence="6" id="KW-1185">Reference proteome</keyword>